<dbReference type="EMBL" id="AP008984">
    <property type="protein sequence ID" value="BAF48925.1"/>
    <property type="molecule type" value="Genomic_DNA"/>
</dbReference>
<reference evidence="1 2" key="1">
    <citation type="journal article" date="2007" name="J. Virol.">
        <title>Genome sequences of three koi herpesvirus isolates representing the expanding distribution of an emerging disease threatening koi and common carp worldwide.</title>
        <authorList>
            <person name="Aoki T."/>
            <person name="Hirono I."/>
            <person name="Kurokawa K."/>
            <person name="Fukuda H."/>
            <person name="Nahary R."/>
            <person name="Eldar A."/>
            <person name="Davison A.J."/>
            <person name="Waltzek T.B."/>
            <person name="Bercovier H."/>
            <person name="Hedrick R.P."/>
        </authorList>
    </citation>
    <scope>NUCLEOTIDE SEQUENCE [LARGE SCALE GENOMIC DNA]</scope>
    <source>
        <strain evidence="1">TUMST1</strain>
    </source>
</reference>
<dbReference type="Proteomes" id="UP000169752">
    <property type="component" value="Segment"/>
</dbReference>
<organism evidence="1 2">
    <name type="scientific">Cyprinid herpesvirus 3</name>
    <name type="common">CyHV-3</name>
    <dbReference type="NCBI Taxonomy" id="180230"/>
    <lineage>
        <taxon>Viruses</taxon>
        <taxon>Duplodnaviria</taxon>
        <taxon>Heunggongvirae</taxon>
        <taxon>Peploviricota</taxon>
        <taxon>Herviviricetes</taxon>
        <taxon>Herpesvirales</taxon>
        <taxon>Alloherpesviridae</taxon>
        <taxon>Cyvirus</taxon>
        <taxon>Cyvirus cyprinidallo3</taxon>
    </lineage>
</organism>
<evidence type="ECO:0000313" key="2">
    <source>
        <dbReference type="Proteomes" id="UP000169752"/>
    </source>
</evidence>
<sequence>MVSVERREGLVVLAVDAVGEIEHGDQGPAVIVGQLVADRQLAEGLQHLSFVVRPEAVGLHQVPQLRHAYMSTAAALGRIHGPPPDDGHHGHHRVDQGLHGRRGEGLGAGLLVGAPEPACEEAVPVRPAVHVDDGHGPHTPDGLGVGPHASAQTPVAVLLVGPVPHVRRRVEVVARCEKVATVDGGVGRGHLILGQARRLDPPRGALQVPEASEGLKVPHAALLHEQVVVVPARRIGRRAHGRVRVGEGPLAQVEASGLRGLLGIPDRGAAVLVRGPQVEPGVPHAVLARVGRQPLVLGIGGSSGGLEELFVRDDRGFDDAGLGLSGDPHRHQTGRRVDVEALLHVERLAEARARPEREVRALCAELGDGFLREPVVVLLGLRRRLSARPQVDLGLAVEVLDGALKGDRQGHIDGGPARLRVPVRLGGGPQLRAARGDRHAHGVAGEGAVHRSVAERRAPRLLQALHPPVVVGAAYPPPGHGWTSVEC</sequence>
<name>A4FTK6_CYHV3</name>
<proteinExistence type="predicted"/>
<accession>A4FTK6</accession>
<protein>
    <submittedName>
        <fullName evidence="1">Uncharacterized protein</fullName>
    </submittedName>
</protein>
<evidence type="ECO:0000313" key="1">
    <source>
        <dbReference type="EMBL" id="BAF48925.1"/>
    </source>
</evidence>
<gene>
    <name evidence="1" type="ORF">KHVJ121</name>
</gene>